<proteinExistence type="inferred from homology"/>
<dbReference type="PANTHER" id="PTHR11786:SF0">
    <property type="entry name" value="ARYLAMINE N-ACETYLTRANSFERASE 4-RELATED"/>
    <property type="match status" value="1"/>
</dbReference>
<dbReference type="Proteomes" id="UP000813385">
    <property type="component" value="Unassembled WGS sequence"/>
</dbReference>
<dbReference type="InterPro" id="IPR038765">
    <property type="entry name" value="Papain-like_cys_pep_sf"/>
</dbReference>
<dbReference type="SUPFAM" id="SSF54001">
    <property type="entry name" value="Cysteine proteinases"/>
    <property type="match status" value="1"/>
</dbReference>
<name>A0A8K0T7L5_9PEZI</name>
<evidence type="ECO:0000313" key="2">
    <source>
        <dbReference type="EMBL" id="KAH7353428.1"/>
    </source>
</evidence>
<dbReference type="OrthoDB" id="10260017at2759"/>
<protein>
    <recommendedName>
        <fullName evidence="4">Arylamine N-acetyltransferase</fullName>
    </recommendedName>
</protein>
<dbReference type="Gene3D" id="3.30.2140.20">
    <property type="match status" value="1"/>
</dbReference>
<accession>A0A8K0T7L5</accession>
<dbReference type="GO" id="GO:0016407">
    <property type="term" value="F:acetyltransferase activity"/>
    <property type="evidence" value="ECO:0007669"/>
    <property type="project" value="InterPro"/>
</dbReference>
<comment type="similarity">
    <text evidence="1">Belongs to the arylamine N-acetyltransferase family.</text>
</comment>
<dbReference type="EMBL" id="JAGPXD010000005">
    <property type="protein sequence ID" value="KAH7353428.1"/>
    <property type="molecule type" value="Genomic_DNA"/>
</dbReference>
<evidence type="ECO:0000313" key="3">
    <source>
        <dbReference type="Proteomes" id="UP000813385"/>
    </source>
</evidence>
<dbReference type="InterPro" id="IPR001447">
    <property type="entry name" value="Arylamine_N-AcTrfase"/>
</dbReference>
<dbReference type="InterPro" id="IPR053710">
    <property type="entry name" value="Arylamine_NAT_domain_sf"/>
</dbReference>
<comment type="caution">
    <text evidence="2">The sequence shown here is derived from an EMBL/GenBank/DDBJ whole genome shotgun (WGS) entry which is preliminary data.</text>
</comment>
<evidence type="ECO:0000256" key="1">
    <source>
        <dbReference type="ARBA" id="ARBA00006547"/>
    </source>
</evidence>
<dbReference type="AlphaFoldDB" id="A0A8K0T7L5"/>
<organism evidence="2 3">
    <name type="scientific">Plectosphaerella cucumerina</name>
    <dbReference type="NCBI Taxonomy" id="40658"/>
    <lineage>
        <taxon>Eukaryota</taxon>
        <taxon>Fungi</taxon>
        <taxon>Dikarya</taxon>
        <taxon>Ascomycota</taxon>
        <taxon>Pezizomycotina</taxon>
        <taxon>Sordariomycetes</taxon>
        <taxon>Hypocreomycetidae</taxon>
        <taxon>Glomerellales</taxon>
        <taxon>Plectosphaerellaceae</taxon>
        <taxon>Plectosphaerella</taxon>
    </lineage>
</organism>
<dbReference type="Pfam" id="PF00797">
    <property type="entry name" value="Acetyltransf_2"/>
    <property type="match status" value="1"/>
</dbReference>
<evidence type="ECO:0008006" key="4">
    <source>
        <dbReference type="Google" id="ProtNLM"/>
    </source>
</evidence>
<keyword evidence="3" id="KW-1185">Reference proteome</keyword>
<gene>
    <name evidence="2" type="ORF">B0T11DRAFT_117624</name>
</gene>
<sequence>MAAAPARSTVMNAPVYTKEQIDAYIERIHLSHYKRDAHDDFSVLHAVVRNQILHVPFETLGLHYSVDRAISLDPAALFDKIVRRRRGGYCLENNTFFGCVLRSLGFQVYGVICRISKATWGVHDGSWRPMSHMANIVILGGKKYLVDVGYGVDGPICPLVLQPGCRTTGLSYQNLRCEPRTLPQHTDPLQKVWVYMQHRGEGPWQDVYHFADTEVLPQDFDVLNFYNMTNSLWARTVVAQHFLPSDDGDVVGTRMLVGKELRMGNGSSSEHIVVERYKTEEERLIALRRYFGIVLSDEETNAIIGRPTALTGSDP</sequence>
<reference evidence="2" key="1">
    <citation type="journal article" date="2021" name="Nat. Commun.">
        <title>Genetic determinants of endophytism in the Arabidopsis root mycobiome.</title>
        <authorList>
            <person name="Mesny F."/>
            <person name="Miyauchi S."/>
            <person name="Thiergart T."/>
            <person name="Pickel B."/>
            <person name="Atanasova L."/>
            <person name="Karlsson M."/>
            <person name="Huettel B."/>
            <person name="Barry K.W."/>
            <person name="Haridas S."/>
            <person name="Chen C."/>
            <person name="Bauer D."/>
            <person name="Andreopoulos W."/>
            <person name="Pangilinan J."/>
            <person name="LaButti K."/>
            <person name="Riley R."/>
            <person name="Lipzen A."/>
            <person name="Clum A."/>
            <person name="Drula E."/>
            <person name="Henrissat B."/>
            <person name="Kohler A."/>
            <person name="Grigoriev I.V."/>
            <person name="Martin F.M."/>
            <person name="Hacquard S."/>
        </authorList>
    </citation>
    <scope>NUCLEOTIDE SEQUENCE</scope>
    <source>
        <strain evidence="2">MPI-CAGE-AT-0016</strain>
    </source>
</reference>
<dbReference type="PANTHER" id="PTHR11786">
    <property type="entry name" value="N-HYDROXYARYLAMINE O-ACETYLTRANSFERASE"/>
    <property type="match status" value="1"/>
</dbReference>